<reference evidence="1" key="1">
    <citation type="journal article" date="2022" name="bioRxiv">
        <title>Sequencing and chromosome-scale assembly of the giantPleurodeles waltlgenome.</title>
        <authorList>
            <person name="Brown T."/>
            <person name="Elewa A."/>
            <person name="Iarovenko S."/>
            <person name="Subramanian E."/>
            <person name="Araus A.J."/>
            <person name="Petzold A."/>
            <person name="Susuki M."/>
            <person name="Suzuki K.-i.T."/>
            <person name="Hayashi T."/>
            <person name="Toyoda A."/>
            <person name="Oliveira C."/>
            <person name="Osipova E."/>
            <person name="Leigh N.D."/>
            <person name="Simon A."/>
            <person name="Yun M.H."/>
        </authorList>
    </citation>
    <scope>NUCLEOTIDE SEQUENCE</scope>
    <source>
        <strain evidence="1">20211129_DDA</strain>
        <tissue evidence="1">Liver</tissue>
    </source>
</reference>
<dbReference type="AlphaFoldDB" id="A0AAV7TJT3"/>
<name>A0AAV7TJT3_PLEWA</name>
<accession>A0AAV7TJT3</accession>
<proteinExistence type="predicted"/>
<dbReference type="EMBL" id="JANPWB010000006">
    <property type="protein sequence ID" value="KAJ1176701.1"/>
    <property type="molecule type" value="Genomic_DNA"/>
</dbReference>
<keyword evidence="2" id="KW-1185">Reference proteome</keyword>
<protein>
    <recommendedName>
        <fullName evidence="3">Secreted protein</fullName>
    </recommendedName>
</protein>
<evidence type="ECO:0000313" key="1">
    <source>
        <dbReference type="EMBL" id="KAJ1176701.1"/>
    </source>
</evidence>
<gene>
    <name evidence="1" type="ORF">NDU88_001969</name>
</gene>
<sequence>MKAAAPQPRLLRPALIVAVSSARLSLTRVRTSPSRVLTLFCVSHSAQQEKGEFRHPDSTEVTALLPRPLHPAQITAAPLSRPPLTATRLGPDSCCVQARLFPR</sequence>
<comment type="caution">
    <text evidence="1">The sequence shown here is derived from an EMBL/GenBank/DDBJ whole genome shotgun (WGS) entry which is preliminary data.</text>
</comment>
<organism evidence="1 2">
    <name type="scientific">Pleurodeles waltl</name>
    <name type="common">Iberian ribbed newt</name>
    <dbReference type="NCBI Taxonomy" id="8319"/>
    <lineage>
        <taxon>Eukaryota</taxon>
        <taxon>Metazoa</taxon>
        <taxon>Chordata</taxon>
        <taxon>Craniata</taxon>
        <taxon>Vertebrata</taxon>
        <taxon>Euteleostomi</taxon>
        <taxon>Amphibia</taxon>
        <taxon>Batrachia</taxon>
        <taxon>Caudata</taxon>
        <taxon>Salamandroidea</taxon>
        <taxon>Salamandridae</taxon>
        <taxon>Pleurodelinae</taxon>
        <taxon>Pleurodeles</taxon>
    </lineage>
</organism>
<evidence type="ECO:0008006" key="3">
    <source>
        <dbReference type="Google" id="ProtNLM"/>
    </source>
</evidence>
<dbReference type="Proteomes" id="UP001066276">
    <property type="component" value="Chromosome 3_2"/>
</dbReference>
<evidence type="ECO:0000313" key="2">
    <source>
        <dbReference type="Proteomes" id="UP001066276"/>
    </source>
</evidence>